<comment type="caution">
    <text evidence="5">The sequence shown here is derived from an EMBL/GenBank/DDBJ whole genome shotgun (WGS) entry which is preliminary data.</text>
</comment>
<reference evidence="5 6" key="1">
    <citation type="submission" date="2017-12" db="EMBL/GenBank/DDBJ databases">
        <title>Sequencing the genomes of 1000 Actinobacteria strains.</title>
        <authorList>
            <person name="Klenk H.-P."/>
        </authorList>
    </citation>
    <scope>NUCLEOTIDE SEQUENCE [LARGE SCALE GENOMIC DNA]</scope>
    <source>
        <strain evidence="5 6">DSM 45165</strain>
    </source>
</reference>
<name>A0A2N3WD64_9PSEU</name>
<feature type="compositionally biased region" description="Acidic residues" evidence="1">
    <location>
        <begin position="1"/>
        <end position="10"/>
    </location>
</feature>
<dbReference type="EMBL" id="PJMY01000003">
    <property type="protein sequence ID" value="PKV91759.1"/>
    <property type="molecule type" value="Genomic_DNA"/>
</dbReference>
<evidence type="ECO:0000313" key="5">
    <source>
        <dbReference type="EMBL" id="PKV91759.1"/>
    </source>
</evidence>
<evidence type="ECO:0000256" key="1">
    <source>
        <dbReference type="SAM" id="MobiDB-lite"/>
    </source>
</evidence>
<dbReference type="Pfam" id="PF13828">
    <property type="entry name" value="DUF4190"/>
    <property type="match status" value="1"/>
</dbReference>
<keyword evidence="2" id="KW-0472">Membrane</keyword>
<dbReference type="OrthoDB" id="4374883at2"/>
<dbReference type="InterPro" id="IPR025241">
    <property type="entry name" value="DUF4190"/>
</dbReference>
<gene>
    <name evidence="5" type="ORF">ATK30_2544</name>
    <name evidence="4" type="ORF">H5411_33070</name>
</gene>
<organism evidence="5 6">
    <name type="scientific">Amycolatopsis echigonensis</name>
    <dbReference type="NCBI Taxonomy" id="2576905"/>
    <lineage>
        <taxon>Bacteria</taxon>
        <taxon>Bacillati</taxon>
        <taxon>Actinomycetota</taxon>
        <taxon>Actinomycetes</taxon>
        <taxon>Pseudonocardiales</taxon>
        <taxon>Pseudonocardiaceae</taxon>
        <taxon>Amycolatopsis</taxon>
    </lineage>
</organism>
<reference evidence="4 7" key="2">
    <citation type="submission" date="2020-08" db="EMBL/GenBank/DDBJ databases">
        <title>Amycolatopsis echigonensis JCM 21831.</title>
        <authorList>
            <person name="Tedsree N."/>
            <person name="Kuncharoen N."/>
            <person name="Likhitwitayawuid K."/>
            <person name="Tanasupawat S."/>
        </authorList>
    </citation>
    <scope>NUCLEOTIDE SEQUENCE [LARGE SCALE GENOMIC DNA]</scope>
    <source>
        <strain evidence="4 7">JCM 21831</strain>
    </source>
</reference>
<evidence type="ECO:0000256" key="2">
    <source>
        <dbReference type="SAM" id="Phobius"/>
    </source>
</evidence>
<dbReference type="RefSeq" id="WP_101435755.1">
    <property type="nucleotide sequence ID" value="NZ_JACJHR010000063.1"/>
</dbReference>
<accession>A0A8E1W5F6</accession>
<dbReference type="AlphaFoldDB" id="A0A2N3WD64"/>
<accession>A0A2N3WD64</accession>
<feature type="domain" description="DUF4190" evidence="3">
    <location>
        <begin position="38"/>
        <end position="98"/>
    </location>
</feature>
<protein>
    <submittedName>
        <fullName evidence="4">DUF4190 domain-containing protein</fullName>
    </submittedName>
    <submittedName>
        <fullName evidence="5">Uncharacterized protein DUF4190</fullName>
    </submittedName>
</protein>
<dbReference type="Proteomes" id="UP000550260">
    <property type="component" value="Unassembled WGS sequence"/>
</dbReference>
<evidence type="ECO:0000259" key="3">
    <source>
        <dbReference type="Pfam" id="PF13828"/>
    </source>
</evidence>
<keyword evidence="2" id="KW-0812">Transmembrane</keyword>
<dbReference type="Proteomes" id="UP000233750">
    <property type="component" value="Unassembled WGS sequence"/>
</dbReference>
<evidence type="ECO:0000313" key="7">
    <source>
        <dbReference type="Proteomes" id="UP000550260"/>
    </source>
</evidence>
<feature type="transmembrane region" description="Helical" evidence="2">
    <location>
        <begin position="80"/>
        <end position="104"/>
    </location>
</feature>
<keyword evidence="6" id="KW-1185">Reference proteome</keyword>
<proteinExistence type="predicted"/>
<keyword evidence="2" id="KW-1133">Transmembrane helix</keyword>
<dbReference type="EMBL" id="JACJHR010000063">
    <property type="protein sequence ID" value="MBB2503960.1"/>
    <property type="molecule type" value="Genomic_DNA"/>
</dbReference>
<feature type="region of interest" description="Disordered" evidence="1">
    <location>
        <begin position="1"/>
        <end position="33"/>
    </location>
</feature>
<sequence length="114" mass="11658">MSEAGDDQDEPAGRDGYLHPSYEHQPYPPRGPQPGAGLALGSLVCSIAGFVLCAPMAIAGIVMGHVAFYRARRGRGTGGALAVAGFVIGYAALIVWGIAIPLILHALAQSGVFG</sequence>
<feature type="transmembrane region" description="Helical" evidence="2">
    <location>
        <begin position="38"/>
        <end position="68"/>
    </location>
</feature>
<evidence type="ECO:0000313" key="4">
    <source>
        <dbReference type="EMBL" id="MBB2503960.1"/>
    </source>
</evidence>
<evidence type="ECO:0000313" key="6">
    <source>
        <dbReference type="Proteomes" id="UP000233750"/>
    </source>
</evidence>